<reference evidence="5 7" key="1">
    <citation type="submission" date="2014-07" db="EMBL/GenBank/DDBJ databases">
        <title>Genome of Flavobacterium hydatis DSM 2063.</title>
        <authorList>
            <person name="Pipes S.E."/>
            <person name="Stropko S.J."/>
            <person name="Newman J.D."/>
        </authorList>
    </citation>
    <scope>NUCLEOTIDE SEQUENCE [LARGE SCALE GENOMIC DNA]</scope>
    <source>
        <strain evidence="5 7">DSM 2063</strain>
    </source>
</reference>
<dbReference type="OrthoDB" id="2611870at2"/>
<evidence type="ECO:0000256" key="3">
    <source>
        <dbReference type="ARBA" id="ARBA00023163"/>
    </source>
</evidence>
<gene>
    <name evidence="6" type="ORF">B0A62_19360</name>
    <name evidence="5" type="ORF">IW20_10430</name>
</gene>
<evidence type="ECO:0000256" key="2">
    <source>
        <dbReference type="ARBA" id="ARBA00023125"/>
    </source>
</evidence>
<dbReference type="InterPro" id="IPR009057">
    <property type="entry name" value="Homeodomain-like_sf"/>
</dbReference>
<dbReference type="Gene3D" id="1.10.10.60">
    <property type="entry name" value="Homeodomain-like"/>
    <property type="match status" value="1"/>
</dbReference>
<evidence type="ECO:0000259" key="4">
    <source>
        <dbReference type="PROSITE" id="PS01124"/>
    </source>
</evidence>
<keyword evidence="3" id="KW-0804">Transcription</keyword>
<organism evidence="5 7">
    <name type="scientific">Flavobacterium hydatis</name>
    <name type="common">Cytophaga aquatilis</name>
    <dbReference type="NCBI Taxonomy" id="991"/>
    <lineage>
        <taxon>Bacteria</taxon>
        <taxon>Pseudomonadati</taxon>
        <taxon>Bacteroidota</taxon>
        <taxon>Flavobacteriia</taxon>
        <taxon>Flavobacteriales</taxon>
        <taxon>Flavobacteriaceae</taxon>
        <taxon>Flavobacterium</taxon>
    </lineage>
</organism>
<dbReference type="GO" id="GO:0003700">
    <property type="term" value="F:DNA-binding transcription factor activity"/>
    <property type="evidence" value="ECO:0007669"/>
    <property type="project" value="InterPro"/>
</dbReference>
<dbReference type="PANTHER" id="PTHR43280:SF32">
    <property type="entry name" value="TRANSCRIPTIONAL REGULATORY PROTEIN"/>
    <property type="match status" value="1"/>
</dbReference>
<evidence type="ECO:0000313" key="7">
    <source>
        <dbReference type="Proteomes" id="UP000028712"/>
    </source>
</evidence>
<protein>
    <recommendedName>
        <fullName evidence="4">HTH araC/xylS-type domain-containing protein</fullName>
    </recommendedName>
</protein>
<dbReference type="EMBL" id="MUGY01000028">
    <property type="protein sequence ID" value="OXA90233.1"/>
    <property type="molecule type" value="Genomic_DNA"/>
</dbReference>
<dbReference type="SMART" id="SM00342">
    <property type="entry name" value="HTH_ARAC"/>
    <property type="match status" value="1"/>
</dbReference>
<keyword evidence="2" id="KW-0238">DNA-binding</keyword>
<dbReference type="Proteomes" id="UP000028712">
    <property type="component" value="Unassembled WGS sequence"/>
</dbReference>
<accession>A0A086AIR1</accession>
<dbReference type="SUPFAM" id="SSF46689">
    <property type="entry name" value="Homeodomain-like"/>
    <property type="match status" value="1"/>
</dbReference>
<dbReference type="AlphaFoldDB" id="A0A086AIR1"/>
<reference evidence="6 8" key="2">
    <citation type="submission" date="2016-11" db="EMBL/GenBank/DDBJ databases">
        <title>Whole genomes of Flavobacteriaceae.</title>
        <authorList>
            <person name="Stine C."/>
            <person name="Li C."/>
            <person name="Tadesse D."/>
        </authorList>
    </citation>
    <scope>NUCLEOTIDE SEQUENCE [LARGE SCALE GENOMIC DNA]</scope>
    <source>
        <strain evidence="6 8">ATCC 29551</strain>
    </source>
</reference>
<feature type="domain" description="HTH araC/xylS-type" evidence="4">
    <location>
        <begin position="203"/>
        <end position="286"/>
    </location>
</feature>
<dbReference type="eggNOG" id="COG2207">
    <property type="taxonomic scope" value="Bacteria"/>
</dbReference>
<keyword evidence="1" id="KW-0805">Transcription regulation</keyword>
<dbReference type="STRING" id="991.IW20_10430"/>
<dbReference type="InterPro" id="IPR018060">
    <property type="entry name" value="HTH_AraC"/>
</dbReference>
<dbReference type="RefSeq" id="WP_051885689.1">
    <property type="nucleotide sequence ID" value="NZ_JBEWQG010000024.1"/>
</dbReference>
<dbReference type="EMBL" id="JPRM01000014">
    <property type="protein sequence ID" value="KFF16575.1"/>
    <property type="molecule type" value="Genomic_DNA"/>
</dbReference>
<dbReference type="Pfam" id="PF12833">
    <property type="entry name" value="HTH_18"/>
    <property type="match status" value="1"/>
</dbReference>
<evidence type="ECO:0000256" key="1">
    <source>
        <dbReference type="ARBA" id="ARBA00023015"/>
    </source>
</evidence>
<dbReference type="PANTHER" id="PTHR43280">
    <property type="entry name" value="ARAC-FAMILY TRANSCRIPTIONAL REGULATOR"/>
    <property type="match status" value="1"/>
</dbReference>
<evidence type="ECO:0000313" key="5">
    <source>
        <dbReference type="EMBL" id="KFF16575.1"/>
    </source>
</evidence>
<evidence type="ECO:0000313" key="6">
    <source>
        <dbReference type="EMBL" id="OXA90233.1"/>
    </source>
</evidence>
<dbReference type="GO" id="GO:0043565">
    <property type="term" value="F:sequence-specific DNA binding"/>
    <property type="evidence" value="ECO:0007669"/>
    <property type="project" value="InterPro"/>
</dbReference>
<sequence length="290" mass="34303">MIEDFINRDFKFGNKNEMFVSVIKQYEACDSNKSFKLNNFIILLIRSGSLKLKLNNQIKTYNAQDLISIPKNTICNILNMDELLQMYMITFSSYYFFRDNLVVQQKFLFYFFSTNNSPSISLNTTEFKLMLQLFKFIKLKKKNVIVSDSQNELMQYSMTFFFQEIQIIYSKYLNNIPSCKTRKELLVLQFRNQISIYCREQHSVQFFADTLCITPGYLNRIVKQITDKTAKDLICEGLLIEAKILLKNSQITIFNIADELEFNNYSSFSTFFKRHTSLSPSEYRLQLNPH</sequence>
<name>A0A086AIR1_FLAHY</name>
<comment type="caution">
    <text evidence="5">The sequence shown here is derived from an EMBL/GenBank/DDBJ whole genome shotgun (WGS) entry which is preliminary data.</text>
</comment>
<keyword evidence="8" id="KW-1185">Reference proteome</keyword>
<evidence type="ECO:0000313" key="8">
    <source>
        <dbReference type="Proteomes" id="UP000198424"/>
    </source>
</evidence>
<proteinExistence type="predicted"/>
<dbReference type="PROSITE" id="PS01124">
    <property type="entry name" value="HTH_ARAC_FAMILY_2"/>
    <property type="match status" value="1"/>
</dbReference>
<dbReference type="Proteomes" id="UP000198424">
    <property type="component" value="Unassembled WGS sequence"/>
</dbReference>